<dbReference type="SMART" id="SM00054">
    <property type="entry name" value="EFh"/>
    <property type="match status" value="4"/>
</dbReference>
<dbReference type="PROSITE" id="PS50222">
    <property type="entry name" value="EF_HAND_2"/>
    <property type="match status" value="2"/>
</dbReference>
<dbReference type="FunFam" id="1.10.238.10:FF:000001">
    <property type="entry name" value="Calmodulin 1"/>
    <property type="match status" value="1"/>
</dbReference>
<evidence type="ECO:0000256" key="3">
    <source>
        <dbReference type="ARBA" id="ARBA00022723"/>
    </source>
</evidence>
<evidence type="ECO:0000313" key="8">
    <source>
        <dbReference type="EMBL" id="ORZ39343.1"/>
    </source>
</evidence>
<dbReference type="CDD" id="cd16180">
    <property type="entry name" value="EFh_PEF_Group_I"/>
    <property type="match status" value="1"/>
</dbReference>
<evidence type="ECO:0000256" key="6">
    <source>
        <dbReference type="SAM" id="MobiDB-lite"/>
    </source>
</evidence>
<feature type="domain" description="EF-hand" evidence="7">
    <location>
        <begin position="98"/>
        <end position="133"/>
    </location>
</feature>
<dbReference type="InterPro" id="IPR018247">
    <property type="entry name" value="EF_Hand_1_Ca_BS"/>
</dbReference>
<dbReference type="STRING" id="765915.A0A1Y2I034"/>
<dbReference type="PANTHER" id="PTHR46212">
    <property type="entry name" value="PEFLIN"/>
    <property type="match status" value="1"/>
</dbReference>
<dbReference type="InterPro" id="IPR002048">
    <property type="entry name" value="EF_hand_dom"/>
</dbReference>
<dbReference type="Pfam" id="PF13499">
    <property type="entry name" value="EF-hand_7"/>
    <property type="match status" value="2"/>
</dbReference>
<feature type="region of interest" description="Disordered" evidence="6">
    <location>
        <begin position="1"/>
        <end position="24"/>
    </location>
</feature>
<name>A0A1Y2I034_9FUNG</name>
<dbReference type="OrthoDB" id="186625at2759"/>
<keyword evidence="9" id="KW-1185">Reference proteome</keyword>
<dbReference type="SUPFAM" id="SSF47473">
    <property type="entry name" value="EF-hand"/>
    <property type="match status" value="1"/>
</dbReference>
<dbReference type="GO" id="GO:0048306">
    <property type="term" value="F:calcium-dependent protein binding"/>
    <property type="evidence" value="ECO:0007669"/>
    <property type="project" value="UniProtKB-ARBA"/>
</dbReference>
<comment type="subcellular location">
    <subcellularLocation>
        <location evidence="1">Cytoplasm</location>
    </subcellularLocation>
</comment>
<keyword evidence="2" id="KW-0963">Cytoplasm</keyword>
<sequence>MYNTMNQQQQQQQQGYPNLANPGQDPKLLQALQSTFARVDNNGDGRISAVELREALRMLGLHYFNEETCRLLVNLHDFDGNGMPDGTIDIQEFVSMWTYINQWRAHFQSFDADGSGSIDTNELQQALYRFGFNLTHELVSLLIRKYDRYGQGSITFDSFVQCCVTVQGLTRSFRQFDHTGTGIIQISYHDFLRLVMTQNI</sequence>
<dbReference type="GO" id="GO:0005737">
    <property type="term" value="C:cytoplasm"/>
    <property type="evidence" value="ECO:0007669"/>
    <property type="project" value="UniProtKB-SubCell"/>
</dbReference>
<comment type="caution">
    <text evidence="8">The sequence shown here is derived from an EMBL/GenBank/DDBJ whole genome shotgun (WGS) entry which is preliminary data.</text>
</comment>
<dbReference type="EMBL" id="MCFL01000005">
    <property type="protein sequence ID" value="ORZ39343.1"/>
    <property type="molecule type" value="Genomic_DNA"/>
</dbReference>
<keyword evidence="3" id="KW-0479">Metal-binding</keyword>
<gene>
    <name evidence="8" type="ORF">BCR44DRAFT_316091</name>
</gene>
<protein>
    <submittedName>
        <fullName evidence="8">Programmed cell death protein 6-like protein</fullName>
    </submittedName>
</protein>
<dbReference type="GO" id="GO:0005509">
    <property type="term" value="F:calcium ion binding"/>
    <property type="evidence" value="ECO:0007669"/>
    <property type="project" value="InterPro"/>
</dbReference>
<evidence type="ECO:0000256" key="1">
    <source>
        <dbReference type="ARBA" id="ARBA00004496"/>
    </source>
</evidence>
<keyword evidence="4" id="KW-0677">Repeat</keyword>
<feature type="domain" description="EF-hand" evidence="7">
    <location>
        <begin position="27"/>
        <end position="62"/>
    </location>
</feature>
<evidence type="ECO:0000256" key="5">
    <source>
        <dbReference type="ARBA" id="ARBA00022837"/>
    </source>
</evidence>
<dbReference type="Proteomes" id="UP000193411">
    <property type="component" value="Unassembled WGS sequence"/>
</dbReference>
<evidence type="ECO:0000256" key="4">
    <source>
        <dbReference type="ARBA" id="ARBA00022737"/>
    </source>
</evidence>
<accession>A0A1Y2I034</accession>
<evidence type="ECO:0000313" key="9">
    <source>
        <dbReference type="Proteomes" id="UP000193411"/>
    </source>
</evidence>
<reference evidence="8 9" key="1">
    <citation type="submission" date="2016-07" db="EMBL/GenBank/DDBJ databases">
        <title>Pervasive Adenine N6-methylation of Active Genes in Fungi.</title>
        <authorList>
            <consortium name="DOE Joint Genome Institute"/>
            <person name="Mondo S.J."/>
            <person name="Dannebaum R.O."/>
            <person name="Kuo R.C."/>
            <person name="Labutti K."/>
            <person name="Haridas S."/>
            <person name="Kuo A."/>
            <person name="Salamov A."/>
            <person name="Ahrendt S.R."/>
            <person name="Lipzen A."/>
            <person name="Sullivan W."/>
            <person name="Andreopoulos W.B."/>
            <person name="Clum A."/>
            <person name="Lindquist E."/>
            <person name="Daum C."/>
            <person name="Ramamoorthy G.K."/>
            <person name="Gryganskyi A."/>
            <person name="Culley D."/>
            <person name="Magnuson J.K."/>
            <person name="James T.Y."/>
            <person name="O'Malley M.A."/>
            <person name="Stajich J.E."/>
            <person name="Spatafora J.W."/>
            <person name="Visel A."/>
            <person name="Grigoriev I.V."/>
        </authorList>
    </citation>
    <scope>NUCLEOTIDE SEQUENCE [LARGE SCALE GENOMIC DNA]</scope>
    <source>
        <strain evidence="8 9">PL171</strain>
    </source>
</reference>
<organism evidence="8 9">
    <name type="scientific">Catenaria anguillulae PL171</name>
    <dbReference type="NCBI Taxonomy" id="765915"/>
    <lineage>
        <taxon>Eukaryota</taxon>
        <taxon>Fungi</taxon>
        <taxon>Fungi incertae sedis</taxon>
        <taxon>Blastocladiomycota</taxon>
        <taxon>Blastocladiomycetes</taxon>
        <taxon>Blastocladiales</taxon>
        <taxon>Catenariaceae</taxon>
        <taxon>Catenaria</taxon>
    </lineage>
</organism>
<dbReference type="InterPro" id="IPR051426">
    <property type="entry name" value="Peflin/Sorcin_CaBP"/>
</dbReference>
<keyword evidence="5" id="KW-0106">Calcium</keyword>
<dbReference type="PANTHER" id="PTHR46212:SF3">
    <property type="entry name" value="GH27120P"/>
    <property type="match status" value="1"/>
</dbReference>
<dbReference type="AlphaFoldDB" id="A0A1Y2I034"/>
<dbReference type="InterPro" id="IPR011992">
    <property type="entry name" value="EF-hand-dom_pair"/>
</dbReference>
<proteinExistence type="predicted"/>
<dbReference type="Gene3D" id="1.10.238.10">
    <property type="entry name" value="EF-hand"/>
    <property type="match status" value="1"/>
</dbReference>
<evidence type="ECO:0000256" key="2">
    <source>
        <dbReference type="ARBA" id="ARBA00022490"/>
    </source>
</evidence>
<evidence type="ECO:0000259" key="7">
    <source>
        <dbReference type="PROSITE" id="PS50222"/>
    </source>
</evidence>
<dbReference type="PROSITE" id="PS00018">
    <property type="entry name" value="EF_HAND_1"/>
    <property type="match status" value="2"/>
</dbReference>